<evidence type="ECO:0000313" key="1">
    <source>
        <dbReference type="EMBL" id="KAG4305001.1"/>
    </source>
</evidence>
<reference evidence="1 2" key="1">
    <citation type="journal article" date="2021" name="Commun. Biol.">
        <title>Genomic insights into the host specific adaptation of the Pneumocystis genus.</title>
        <authorList>
            <person name="Cisse O.H."/>
            <person name="Ma L."/>
            <person name="Dekker J.P."/>
            <person name="Khil P.P."/>
            <person name="Youn J.-H."/>
            <person name="Brenchley J.M."/>
            <person name="Blair R."/>
            <person name="Pahar B."/>
            <person name="Chabe M."/>
            <person name="Van Rompay K.K.A."/>
            <person name="Keesler R."/>
            <person name="Sukura A."/>
            <person name="Hirsch V."/>
            <person name="Kutty G."/>
            <person name="Liu Y."/>
            <person name="Peng L."/>
            <person name="Chen J."/>
            <person name="Song J."/>
            <person name="Weissenbacher-Lang C."/>
            <person name="Xu J."/>
            <person name="Upham N.S."/>
            <person name="Stajich J.E."/>
            <person name="Cuomo C.A."/>
            <person name="Cushion M.T."/>
            <person name="Kovacs J.A."/>
        </authorList>
    </citation>
    <scope>NUCLEOTIDE SEQUENCE [LARGE SCALE GENOMIC DNA]</scope>
    <source>
        <strain evidence="1 2">RABM</strain>
    </source>
</reference>
<sequence>MFSLTPSGLQNTPITKYLLYGTILNSTLASIFGIKHYFHIQIVPHFLNYHQLICYWRILGWQMIYTNSGEVLFGILVIYSLRVVERHFGARKYASFIILSLIYTSILAPLFLAVVVRPLSHGHYQYIPPGPTALIFSILAQYHTIIPSSYKFKVLNSPSFNSEKGLILSNKIYMYIVSFQLLFAQSPGSIISACVGWFIGRLYVFKCLPGSNWRIPEWIFSKIISNSPSIFIPRQSNNNEPQRTIPTGTSILNAISGISERPELSGAREHEIEFIVAMGFTRQQAVNALTRANNNVEMAIQFLLEE</sequence>
<protein>
    <submittedName>
        <fullName evidence="1">Uncharacterized protein</fullName>
    </submittedName>
</protein>
<evidence type="ECO:0000313" key="2">
    <source>
        <dbReference type="Proteomes" id="UP000768646"/>
    </source>
</evidence>
<organism evidence="1 2">
    <name type="scientific">Pneumocystis oryctolagi</name>
    <dbReference type="NCBI Taxonomy" id="42067"/>
    <lineage>
        <taxon>Eukaryota</taxon>
        <taxon>Fungi</taxon>
        <taxon>Dikarya</taxon>
        <taxon>Ascomycota</taxon>
        <taxon>Taphrinomycotina</taxon>
        <taxon>Pneumocystomycetes</taxon>
        <taxon>Pneumocystaceae</taxon>
        <taxon>Pneumocystis</taxon>
    </lineage>
</organism>
<proteinExistence type="predicted"/>
<dbReference type="Proteomes" id="UP000768646">
    <property type="component" value="Unassembled WGS sequence"/>
</dbReference>
<gene>
    <name evidence="1" type="ORF">PORY_001676</name>
</gene>
<name>A0ACB7CBK8_9ASCO</name>
<comment type="caution">
    <text evidence="1">The sequence shown here is derived from an EMBL/GenBank/DDBJ whole genome shotgun (WGS) entry which is preliminary data.</text>
</comment>
<dbReference type="EMBL" id="JABTEG010000005">
    <property type="protein sequence ID" value="KAG4305001.1"/>
    <property type="molecule type" value="Genomic_DNA"/>
</dbReference>
<keyword evidence="2" id="KW-1185">Reference proteome</keyword>
<accession>A0ACB7CBK8</accession>